<organism evidence="5 6">
    <name type="scientific">Gregarina niphandrodes</name>
    <name type="common">Septate eugregarine</name>
    <dbReference type="NCBI Taxonomy" id="110365"/>
    <lineage>
        <taxon>Eukaryota</taxon>
        <taxon>Sar</taxon>
        <taxon>Alveolata</taxon>
        <taxon>Apicomplexa</taxon>
        <taxon>Conoidasida</taxon>
        <taxon>Gregarinasina</taxon>
        <taxon>Eugregarinorida</taxon>
        <taxon>Gregarinidae</taxon>
        <taxon>Gregarina</taxon>
    </lineage>
</organism>
<dbReference type="EMBL" id="AFNH02001232">
    <property type="protein sequence ID" value="EZG43597.1"/>
    <property type="molecule type" value="Genomic_DNA"/>
</dbReference>
<evidence type="ECO:0000256" key="3">
    <source>
        <dbReference type="ARBA" id="ARBA00022917"/>
    </source>
</evidence>
<comment type="caution">
    <text evidence="5">The sequence shown here is derived from an EMBL/GenBank/DDBJ whole genome shotgun (WGS) entry which is preliminary data.</text>
</comment>
<evidence type="ECO:0000256" key="4">
    <source>
        <dbReference type="SAM" id="MobiDB-lite"/>
    </source>
</evidence>
<evidence type="ECO:0000256" key="1">
    <source>
        <dbReference type="ARBA" id="ARBA00022490"/>
    </source>
</evidence>
<dbReference type="VEuPathDB" id="CryptoDB:GNI_165240"/>
<keyword evidence="6" id="KW-1185">Reference proteome</keyword>
<dbReference type="AlphaFoldDB" id="A0A023AY61"/>
<keyword evidence="2 5" id="KW-0396">Initiation factor</keyword>
<dbReference type="GO" id="GO:0003743">
    <property type="term" value="F:translation initiation factor activity"/>
    <property type="evidence" value="ECO:0007669"/>
    <property type="project" value="UniProtKB-KW"/>
</dbReference>
<dbReference type="GeneID" id="22915717"/>
<evidence type="ECO:0000313" key="6">
    <source>
        <dbReference type="Proteomes" id="UP000019763"/>
    </source>
</evidence>
<dbReference type="InterPro" id="IPR016650">
    <property type="entry name" value="eIF3e"/>
</dbReference>
<sequence length="416" mass="45140">MGTEIKPSLPTTQSLVNSLLPFLDPQLAACVLLWAKINNVGINTYLSPLKCESADLALRELLGAYPVGWATELLDGGTCSGDAWVAPKFEGEEGAWNALQVACLGAGLCSVPGAEGLAAAMSEVVEPVRVAGRVLELAELLDGRFASVCRGGSNRGDARVAAECELVNQTVWLVHRALWLLMKLGLPHANNHSLPNASAPNASAPNASATTASAPTASATTEDWSEVVDWLFSERVVQSINLIAPQLIRYYVVLVLPSRKRTEQARIIGGTFVNFRHKLDDPFQSFCKATYHEISMARAQDELALLPAQCAADYWLCDITSQITQHARALVFDFFVKTHRSLNLDKLLAMHGPDTGDDDQWIAAMIKDAKLDAKIDDARHAVEMPSTVASAYTNISEKTLNLFNRTQTMILNSKPN</sequence>
<dbReference type="PANTHER" id="PTHR10317">
    <property type="entry name" value="EUKARYOTIC TRANSLATION INITIATION FACTOR 3 SUBUNIT E"/>
    <property type="match status" value="1"/>
</dbReference>
<gene>
    <name evidence="5" type="ORF">GNI_165240</name>
</gene>
<dbReference type="GO" id="GO:0005852">
    <property type="term" value="C:eukaryotic translation initiation factor 3 complex"/>
    <property type="evidence" value="ECO:0007669"/>
    <property type="project" value="InterPro"/>
</dbReference>
<name>A0A023AY61_GRENI</name>
<reference evidence="5" key="1">
    <citation type="submission" date="2013-12" db="EMBL/GenBank/DDBJ databases">
        <authorList>
            <person name="Omoto C.K."/>
            <person name="Sibley D."/>
            <person name="Venepally P."/>
            <person name="Hadjithomas M."/>
            <person name="Karamycheva S."/>
            <person name="Brunk B."/>
            <person name="Roos D."/>
            <person name="Caler E."/>
            <person name="Lorenzi H."/>
        </authorList>
    </citation>
    <scope>NUCLEOTIDE SEQUENCE</scope>
</reference>
<evidence type="ECO:0000256" key="2">
    <source>
        <dbReference type="ARBA" id="ARBA00022540"/>
    </source>
</evidence>
<protein>
    <submittedName>
        <fullName evidence="5">Eukaryotic translation initiation factor 3 subunit E</fullName>
    </submittedName>
</protein>
<evidence type="ECO:0000313" key="5">
    <source>
        <dbReference type="EMBL" id="EZG43597.1"/>
    </source>
</evidence>
<dbReference type="RefSeq" id="XP_011133175.1">
    <property type="nucleotide sequence ID" value="XM_011134873.1"/>
</dbReference>
<feature type="region of interest" description="Disordered" evidence="4">
    <location>
        <begin position="196"/>
        <end position="218"/>
    </location>
</feature>
<accession>A0A023AY61</accession>
<dbReference type="Proteomes" id="UP000019763">
    <property type="component" value="Unassembled WGS sequence"/>
</dbReference>
<keyword evidence="3" id="KW-0648">Protein biosynthesis</keyword>
<dbReference type="eggNOG" id="KOG2758">
    <property type="taxonomic scope" value="Eukaryota"/>
</dbReference>
<proteinExistence type="predicted"/>
<keyword evidence="1" id="KW-0963">Cytoplasm</keyword>